<evidence type="ECO:0000256" key="1">
    <source>
        <dbReference type="SAM" id="MobiDB-lite"/>
    </source>
</evidence>
<comment type="caution">
    <text evidence="2">The sequence shown here is derived from an EMBL/GenBank/DDBJ whole genome shotgun (WGS) entry which is preliminary data.</text>
</comment>
<feature type="region of interest" description="Disordered" evidence="1">
    <location>
        <begin position="42"/>
        <end position="88"/>
    </location>
</feature>
<dbReference type="AlphaFoldDB" id="A0A1K0FJR9"/>
<dbReference type="Proteomes" id="UP000182486">
    <property type="component" value="Unassembled WGS sequence"/>
</dbReference>
<protein>
    <submittedName>
        <fullName evidence="2">Uncharacterized protein</fullName>
    </submittedName>
</protein>
<proteinExistence type="predicted"/>
<evidence type="ECO:0000313" key="2">
    <source>
        <dbReference type="EMBL" id="OJF13093.1"/>
    </source>
</evidence>
<accession>A0A1K0FJR9</accession>
<evidence type="ECO:0000313" key="3">
    <source>
        <dbReference type="Proteomes" id="UP000182486"/>
    </source>
</evidence>
<reference evidence="2 3" key="1">
    <citation type="submission" date="2016-09" db="EMBL/GenBank/DDBJ databases">
        <title>Couchioplanes caeruleus draft genome sequence.</title>
        <authorList>
            <person name="Sheehan J."/>
            <person name="Caffrey P."/>
        </authorList>
    </citation>
    <scope>NUCLEOTIDE SEQUENCE [LARGE SCALE GENOMIC DNA]</scope>
    <source>
        <strain evidence="2 3">DSM 43634</strain>
    </source>
</reference>
<keyword evidence="3" id="KW-1185">Reference proteome</keyword>
<gene>
    <name evidence="2" type="ORF">BG844_17095</name>
</gene>
<organism evidence="2 3">
    <name type="scientific">Couchioplanes caeruleus subsp. caeruleus</name>
    <dbReference type="NCBI Taxonomy" id="56427"/>
    <lineage>
        <taxon>Bacteria</taxon>
        <taxon>Bacillati</taxon>
        <taxon>Actinomycetota</taxon>
        <taxon>Actinomycetes</taxon>
        <taxon>Micromonosporales</taxon>
        <taxon>Micromonosporaceae</taxon>
        <taxon>Couchioplanes</taxon>
    </lineage>
</organism>
<sequence>MTVAVVDLLEPVQVDQDEGQRSAAALARGRFRVEALVEATPVEATGQRQGRSHRSLHCAGTDRPHLAGGRGSRDIPADSDPGPAPALD</sequence>
<feature type="compositionally biased region" description="Basic and acidic residues" evidence="1">
    <location>
        <begin position="60"/>
        <end position="76"/>
    </location>
</feature>
<dbReference type="EMBL" id="MEIA01000175">
    <property type="protein sequence ID" value="OJF13093.1"/>
    <property type="molecule type" value="Genomic_DNA"/>
</dbReference>
<name>A0A1K0FJR9_9ACTN</name>